<accession>A0AA37GUF3</accession>
<proteinExistence type="predicted"/>
<reference evidence="2 3" key="1">
    <citation type="submission" date="2021-07" db="EMBL/GenBank/DDBJ databases">
        <title>Genome data of Colletotrichum spaethianum.</title>
        <authorList>
            <person name="Utami Y.D."/>
            <person name="Hiruma K."/>
        </authorList>
    </citation>
    <scope>NUCLEOTIDE SEQUENCE [LARGE SCALE GENOMIC DNA]</scope>
    <source>
        <strain evidence="2 3">MAFF 242679</strain>
    </source>
</reference>
<protein>
    <submittedName>
        <fullName evidence="2">Uncharacterized protein</fullName>
    </submittedName>
</protein>
<name>A0AA37GUF3_9PEZI</name>
<feature type="region of interest" description="Disordered" evidence="1">
    <location>
        <begin position="1"/>
        <end position="29"/>
    </location>
</feature>
<evidence type="ECO:0000313" key="2">
    <source>
        <dbReference type="EMBL" id="GJC86318.1"/>
    </source>
</evidence>
<sequence length="84" mass="9482">MDEPKKEPTEKKVAPPTNQHQDDGTALPDTRLDTLKRTIPGEGATVLEVVAWLRRLFLYRGLAINESAPFYCPWNGTELHHVVT</sequence>
<feature type="compositionally biased region" description="Basic and acidic residues" evidence="1">
    <location>
        <begin position="1"/>
        <end position="13"/>
    </location>
</feature>
<keyword evidence="3" id="KW-1185">Reference proteome</keyword>
<gene>
    <name evidence="2" type="ORF">ColLi_09156</name>
</gene>
<comment type="caution">
    <text evidence="2">The sequence shown here is derived from an EMBL/GenBank/DDBJ whole genome shotgun (WGS) entry which is preliminary data.</text>
</comment>
<dbReference type="EMBL" id="BPPX01000021">
    <property type="protein sequence ID" value="GJC86318.1"/>
    <property type="molecule type" value="Genomic_DNA"/>
</dbReference>
<organism evidence="2 3">
    <name type="scientific">Colletotrichum liriopes</name>
    <dbReference type="NCBI Taxonomy" id="708192"/>
    <lineage>
        <taxon>Eukaryota</taxon>
        <taxon>Fungi</taxon>
        <taxon>Dikarya</taxon>
        <taxon>Ascomycota</taxon>
        <taxon>Pezizomycotina</taxon>
        <taxon>Sordariomycetes</taxon>
        <taxon>Hypocreomycetidae</taxon>
        <taxon>Glomerellales</taxon>
        <taxon>Glomerellaceae</taxon>
        <taxon>Colletotrichum</taxon>
        <taxon>Colletotrichum spaethianum species complex</taxon>
    </lineage>
</organism>
<evidence type="ECO:0000256" key="1">
    <source>
        <dbReference type="SAM" id="MobiDB-lite"/>
    </source>
</evidence>
<dbReference type="Proteomes" id="UP001055172">
    <property type="component" value="Unassembled WGS sequence"/>
</dbReference>
<evidence type="ECO:0000313" key="3">
    <source>
        <dbReference type="Proteomes" id="UP001055172"/>
    </source>
</evidence>
<dbReference type="AlphaFoldDB" id="A0AA37GUF3"/>